<comment type="subcellular location">
    <subcellularLocation>
        <location evidence="1">Membrane</location>
        <topology evidence="1">Single-pass type I membrane protein</topology>
    </subcellularLocation>
</comment>
<comment type="catalytic activity">
    <reaction evidence="17">
        <text>L-seryl-[protein] + ATP = O-phospho-L-seryl-[protein] + ADP + H(+)</text>
        <dbReference type="Rhea" id="RHEA:17989"/>
        <dbReference type="Rhea" id="RHEA-COMP:9863"/>
        <dbReference type="Rhea" id="RHEA-COMP:11604"/>
        <dbReference type="ChEBI" id="CHEBI:15378"/>
        <dbReference type="ChEBI" id="CHEBI:29999"/>
        <dbReference type="ChEBI" id="CHEBI:30616"/>
        <dbReference type="ChEBI" id="CHEBI:83421"/>
        <dbReference type="ChEBI" id="CHEBI:456216"/>
        <dbReference type="EC" id="2.7.11.1"/>
    </reaction>
</comment>
<evidence type="ECO:0000313" key="22">
    <source>
        <dbReference type="Proteomes" id="UP000243459"/>
    </source>
</evidence>
<dbReference type="Pfam" id="PF07714">
    <property type="entry name" value="PK_Tyr_Ser-Thr"/>
    <property type="match status" value="1"/>
</dbReference>
<protein>
    <recommendedName>
        <fullName evidence="2">non-specific serine/threonine protein kinase</fullName>
        <ecNumber evidence="2">2.7.11.1</ecNumber>
    </recommendedName>
</protein>
<dbReference type="PROSITE" id="PS00107">
    <property type="entry name" value="PROTEIN_KINASE_ATP"/>
    <property type="match status" value="1"/>
</dbReference>
<feature type="transmembrane region" description="Helical" evidence="19">
    <location>
        <begin position="7"/>
        <end position="28"/>
    </location>
</feature>
<dbReference type="PROSITE" id="PS50011">
    <property type="entry name" value="PROTEIN_KINASE_DOM"/>
    <property type="match status" value="1"/>
</dbReference>
<evidence type="ECO:0000256" key="19">
    <source>
        <dbReference type="SAM" id="Phobius"/>
    </source>
</evidence>
<evidence type="ECO:0000256" key="15">
    <source>
        <dbReference type="ARBA" id="ARBA00023180"/>
    </source>
</evidence>
<dbReference type="FunFam" id="3.30.200.20:FF:000059">
    <property type="entry name" value="S-receptor-like serine/threonine-protein kinase"/>
    <property type="match status" value="1"/>
</dbReference>
<comment type="catalytic activity">
    <reaction evidence="16">
        <text>L-threonyl-[protein] + ATP = O-phospho-L-threonyl-[protein] + ADP + H(+)</text>
        <dbReference type="Rhea" id="RHEA:46608"/>
        <dbReference type="Rhea" id="RHEA-COMP:11060"/>
        <dbReference type="Rhea" id="RHEA-COMP:11605"/>
        <dbReference type="ChEBI" id="CHEBI:15378"/>
        <dbReference type="ChEBI" id="CHEBI:30013"/>
        <dbReference type="ChEBI" id="CHEBI:30616"/>
        <dbReference type="ChEBI" id="CHEBI:61977"/>
        <dbReference type="ChEBI" id="CHEBI:456216"/>
        <dbReference type="EC" id="2.7.11.1"/>
    </reaction>
</comment>
<sequence length="143" mass="16340">MKSIRRMVVSVVIAIVLSATIALILIFVRKRHGASKSPERPLVSYSYSDLQRITKNFTEKLGDGCFGLVFKGLLSDSDFVAVKRLEGVRQGEKEFRNELRMLGRIQHVNLVHLRGFCCEGTERMLVYDYMPKGSLDSHLFQKF</sequence>
<feature type="binding site" evidence="18">
    <location>
        <position position="83"/>
    </location>
    <ligand>
        <name>ATP</name>
        <dbReference type="ChEBI" id="CHEBI:30616"/>
    </ligand>
</feature>
<evidence type="ECO:0000256" key="1">
    <source>
        <dbReference type="ARBA" id="ARBA00004479"/>
    </source>
</evidence>
<dbReference type="InterPro" id="IPR017441">
    <property type="entry name" value="Protein_kinase_ATP_BS"/>
</dbReference>
<evidence type="ECO:0000256" key="10">
    <source>
        <dbReference type="ARBA" id="ARBA00022840"/>
    </source>
</evidence>
<evidence type="ECO:0000256" key="14">
    <source>
        <dbReference type="ARBA" id="ARBA00023170"/>
    </source>
</evidence>
<evidence type="ECO:0000256" key="8">
    <source>
        <dbReference type="ARBA" id="ARBA00022741"/>
    </source>
</evidence>
<reference evidence="22" key="1">
    <citation type="journal article" date="2017" name="Nat. Commun.">
        <title>The asparagus genome sheds light on the origin and evolution of a young Y chromosome.</title>
        <authorList>
            <person name="Harkess A."/>
            <person name="Zhou J."/>
            <person name="Xu C."/>
            <person name="Bowers J.E."/>
            <person name="Van der Hulst R."/>
            <person name="Ayyampalayam S."/>
            <person name="Mercati F."/>
            <person name="Riccardi P."/>
            <person name="McKain M.R."/>
            <person name="Kakrana A."/>
            <person name="Tang H."/>
            <person name="Ray J."/>
            <person name="Groenendijk J."/>
            <person name="Arikit S."/>
            <person name="Mathioni S.M."/>
            <person name="Nakano M."/>
            <person name="Shan H."/>
            <person name="Telgmann-Rauber A."/>
            <person name="Kanno A."/>
            <person name="Yue Z."/>
            <person name="Chen H."/>
            <person name="Li W."/>
            <person name="Chen Y."/>
            <person name="Xu X."/>
            <person name="Zhang Y."/>
            <person name="Luo S."/>
            <person name="Chen H."/>
            <person name="Gao J."/>
            <person name="Mao Z."/>
            <person name="Pires J.C."/>
            <person name="Luo M."/>
            <person name="Kudrna D."/>
            <person name="Wing R.A."/>
            <person name="Meyers B.C."/>
            <person name="Yi K."/>
            <person name="Kong H."/>
            <person name="Lavrijsen P."/>
            <person name="Sunseri F."/>
            <person name="Falavigna A."/>
            <person name="Ye Y."/>
            <person name="Leebens-Mack J.H."/>
            <person name="Chen G."/>
        </authorList>
    </citation>
    <scope>NUCLEOTIDE SEQUENCE [LARGE SCALE GENOMIC DNA]</scope>
    <source>
        <strain evidence="22">cv. DH0086</strain>
    </source>
</reference>
<keyword evidence="9" id="KW-0418">Kinase</keyword>
<keyword evidence="6 19" id="KW-0812">Transmembrane</keyword>
<dbReference type="PANTHER" id="PTHR47974">
    <property type="entry name" value="OS07G0415500 PROTEIN"/>
    <property type="match status" value="1"/>
</dbReference>
<feature type="domain" description="Protein kinase" evidence="20">
    <location>
        <begin position="55"/>
        <end position="143"/>
    </location>
</feature>
<evidence type="ECO:0000256" key="5">
    <source>
        <dbReference type="ARBA" id="ARBA00022679"/>
    </source>
</evidence>
<evidence type="ECO:0000256" key="2">
    <source>
        <dbReference type="ARBA" id="ARBA00012513"/>
    </source>
</evidence>
<dbReference type="GO" id="GO:0004674">
    <property type="term" value="F:protein serine/threonine kinase activity"/>
    <property type="evidence" value="ECO:0007669"/>
    <property type="project" value="UniProtKB-KW"/>
</dbReference>
<evidence type="ECO:0000256" key="12">
    <source>
        <dbReference type="ARBA" id="ARBA00023136"/>
    </source>
</evidence>
<evidence type="ECO:0000256" key="3">
    <source>
        <dbReference type="ARBA" id="ARBA00022527"/>
    </source>
</evidence>
<keyword evidence="7" id="KW-0732">Signal</keyword>
<dbReference type="Gramene" id="ONK71850">
    <property type="protein sequence ID" value="ONK71850"/>
    <property type="gene ID" value="A4U43_C04F13030"/>
</dbReference>
<dbReference type="InterPro" id="IPR000719">
    <property type="entry name" value="Prot_kinase_dom"/>
</dbReference>
<keyword evidence="14" id="KW-0675">Receptor</keyword>
<keyword evidence="11 19" id="KW-1133">Transmembrane helix</keyword>
<dbReference type="OMA" id="HIFNPPF"/>
<dbReference type="Gene3D" id="3.30.200.20">
    <property type="entry name" value="Phosphorylase Kinase, domain 1"/>
    <property type="match status" value="1"/>
</dbReference>
<dbReference type="AlphaFoldDB" id="A0A5P1F5U3"/>
<dbReference type="SUPFAM" id="SSF56112">
    <property type="entry name" value="Protein kinase-like (PK-like)"/>
    <property type="match status" value="1"/>
</dbReference>
<name>A0A5P1F5U3_ASPOF</name>
<dbReference type="GO" id="GO:0016020">
    <property type="term" value="C:membrane"/>
    <property type="evidence" value="ECO:0007669"/>
    <property type="project" value="UniProtKB-SubCell"/>
</dbReference>
<evidence type="ECO:0000259" key="20">
    <source>
        <dbReference type="PROSITE" id="PS50011"/>
    </source>
</evidence>
<accession>A0A5P1F5U3</accession>
<dbReference type="EC" id="2.7.11.1" evidence="2"/>
<gene>
    <name evidence="21" type="ORF">A4U43_C04F13030</name>
</gene>
<keyword evidence="10 18" id="KW-0067">ATP-binding</keyword>
<evidence type="ECO:0000256" key="4">
    <source>
        <dbReference type="ARBA" id="ARBA00022536"/>
    </source>
</evidence>
<dbReference type="Proteomes" id="UP000243459">
    <property type="component" value="Chromosome 4"/>
</dbReference>
<dbReference type="GO" id="GO:0005524">
    <property type="term" value="F:ATP binding"/>
    <property type="evidence" value="ECO:0007669"/>
    <property type="project" value="UniProtKB-UniRule"/>
</dbReference>
<evidence type="ECO:0000256" key="18">
    <source>
        <dbReference type="PROSITE-ProRule" id="PRU10141"/>
    </source>
</evidence>
<dbReference type="InterPro" id="IPR011009">
    <property type="entry name" value="Kinase-like_dom_sf"/>
</dbReference>
<evidence type="ECO:0000256" key="16">
    <source>
        <dbReference type="ARBA" id="ARBA00047899"/>
    </source>
</evidence>
<evidence type="ECO:0000256" key="6">
    <source>
        <dbReference type="ARBA" id="ARBA00022692"/>
    </source>
</evidence>
<keyword evidence="22" id="KW-1185">Reference proteome</keyword>
<keyword evidence="13" id="KW-1015">Disulfide bond</keyword>
<evidence type="ECO:0000256" key="7">
    <source>
        <dbReference type="ARBA" id="ARBA00022729"/>
    </source>
</evidence>
<organism evidence="21 22">
    <name type="scientific">Asparagus officinalis</name>
    <name type="common">Garden asparagus</name>
    <dbReference type="NCBI Taxonomy" id="4686"/>
    <lineage>
        <taxon>Eukaryota</taxon>
        <taxon>Viridiplantae</taxon>
        <taxon>Streptophyta</taxon>
        <taxon>Embryophyta</taxon>
        <taxon>Tracheophyta</taxon>
        <taxon>Spermatophyta</taxon>
        <taxon>Magnoliopsida</taxon>
        <taxon>Liliopsida</taxon>
        <taxon>Asparagales</taxon>
        <taxon>Asparagaceae</taxon>
        <taxon>Asparagoideae</taxon>
        <taxon>Asparagus</taxon>
    </lineage>
</organism>
<keyword evidence="8 18" id="KW-0547">Nucleotide-binding</keyword>
<keyword evidence="3" id="KW-0723">Serine/threonine-protein kinase</keyword>
<dbReference type="InterPro" id="IPR001245">
    <property type="entry name" value="Ser-Thr/Tyr_kinase_cat_dom"/>
</dbReference>
<evidence type="ECO:0000256" key="13">
    <source>
        <dbReference type="ARBA" id="ARBA00023157"/>
    </source>
</evidence>
<proteinExistence type="predicted"/>
<dbReference type="PANTHER" id="PTHR47974:SF19">
    <property type="entry name" value="RECEPTOR-LIKE SERINE_THREONINE-PROTEIN KINASE"/>
    <property type="match status" value="1"/>
</dbReference>
<evidence type="ECO:0000256" key="17">
    <source>
        <dbReference type="ARBA" id="ARBA00048679"/>
    </source>
</evidence>
<evidence type="ECO:0000313" key="21">
    <source>
        <dbReference type="EMBL" id="ONK71850.1"/>
    </source>
</evidence>
<keyword evidence="12 19" id="KW-0472">Membrane</keyword>
<keyword evidence="15" id="KW-0325">Glycoprotein</keyword>
<keyword evidence="4" id="KW-0245">EGF-like domain</keyword>
<evidence type="ECO:0000256" key="11">
    <source>
        <dbReference type="ARBA" id="ARBA00022989"/>
    </source>
</evidence>
<keyword evidence="5" id="KW-0808">Transferase</keyword>
<evidence type="ECO:0000256" key="9">
    <source>
        <dbReference type="ARBA" id="ARBA00022777"/>
    </source>
</evidence>
<dbReference type="EMBL" id="CM007384">
    <property type="protein sequence ID" value="ONK71850.1"/>
    <property type="molecule type" value="Genomic_DNA"/>
</dbReference>